<keyword evidence="3" id="KW-1185">Reference proteome</keyword>
<sequence length="57" mass="6709">MKTLGAIIRMCYGIGWLLCIVALFFPEGNVFRELAIYILLTVSVFNWYKEYKSKKKE</sequence>
<keyword evidence="1" id="KW-1133">Transmembrane helix</keyword>
<protein>
    <submittedName>
        <fullName evidence="2">Uncharacterized protein</fullName>
    </submittedName>
</protein>
<dbReference type="PATRIC" id="fig|1121098.3.peg.2255"/>
<dbReference type="AlphaFoldDB" id="U6RI03"/>
<keyword evidence="1" id="KW-0812">Transmembrane</keyword>
<comment type="caution">
    <text evidence="2">The sequence shown here is derived from an EMBL/GenBank/DDBJ whole genome shotgun (WGS) entry which is preliminary data.</text>
</comment>
<dbReference type="HOGENOM" id="CLU_2987044_0_0_10"/>
<feature type="transmembrane region" description="Helical" evidence="1">
    <location>
        <begin position="31"/>
        <end position="48"/>
    </location>
</feature>
<accession>U6RI03</accession>
<evidence type="ECO:0000256" key="1">
    <source>
        <dbReference type="SAM" id="Phobius"/>
    </source>
</evidence>
<evidence type="ECO:0000313" key="3">
    <source>
        <dbReference type="Proteomes" id="UP000017831"/>
    </source>
</evidence>
<dbReference type="Proteomes" id="UP000017831">
    <property type="component" value="Unassembled WGS sequence"/>
</dbReference>
<proteinExistence type="predicted"/>
<organism evidence="2 3">
    <name type="scientific">Phocaeicola massiliensis B84634 = Timone 84634 = DSM 17679 = JCM 13223</name>
    <dbReference type="NCBI Taxonomy" id="1121098"/>
    <lineage>
        <taxon>Bacteria</taxon>
        <taxon>Pseudomonadati</taxon>
        <taxon>Bacteroidota</taxon>
        <taxon>Bacteroidia</taxon>
        <taxon>Bacteroidales</taxon>
        <taxon>Bacteroidaceae</taxon>
        <taxon>Phocaeicola</taxon>
    </lineage>
</organism>
<dbReference type="STRING" id="1121098.HMPREF1534_02216"/>
<reference evidence="2 3" key="1">
    <citation type="submission" date="2013-04" db="EMBL/GenBank/DDBJ databases">
        <title>The Genome Sequence of Bacteroides massiliensis DSM 17679.</title>
        <authorList>
            <consortium name="The Broad Institute Genomics Platform"/>
            <person name="Earl A."/>
            <person name="Ward D."/>
            <person name="Feldgarden M."/>
            <person name="Gevers D."/>
            <person name="Martens E."/>
            <person name="Fenner L."/>
            <person name="Roux V."/>
            <person name="Mallet M.N."/>
            <person name="Raoult D."/>
            <person name="Walker B."/>
            <person name="Young S."/>
            <person name="Zeng Q."/>
            <person name="Gargeya S."/>
            <person name="Fitzgerald M."/>
            <person name="Haas B."/>
            <person name="Abouelleil A."/>
            <person name="Allen A.W."/>
            <person name="Alvarado L."/>
            <person name="Arachchi H.M."/>
            <person name="Berlin A.M."/>
            <person name="Chapman S.B."/>
            <person name="Gainer-Dewar J."/>
            <person name="Goldberg J."/>
            <person name="Griggs A."/>
            <person name="Gujja S."/>
            <person name="Hansen M."/>
            <person name="Howarth C."/>
            <person name="Imamovic A."/>
            <person name="Ireland A."/>
            <person name="Larimer J."/>
            <person name="McCowan C."/>
            <person name="Murphy C."/>
            <person name="Pearson M."/>
            <person name="Poon T.W."/>
            <person name="Priest M."/>
            <person name="Roberts A."/>
            <person name="Saif S."/>
            <person name="Shea T."/>
            <person name="Sisk P."/>
            <person name="Sykes S."/>
            <person name="Wortman J."/>
            <person name="Nusbaum C."/>
            <person name="Birren B."/>
        </authorList>
    </citation>
    <scope>NUCLEOTIDE SEQUENCE [LARGE SCALE GENOMIC DNA]</scope>
    <source>
        <strain evidence="3">B84634 / Timone 84634 / DSM 17679 / JCM 13223</strain>
    </source>
</reference>
<evidence type="ECO:0000313" key="2">
    <source>
        <dbReference type="EMBL" id="EOA54823.1"/>
    </source>
</evidence>
<keyword evidence="1" id="KW-0472">Membrane</keyword>
<dbReference type="EMBL" id="AQHY01000025">
    <property type="protein sequence ID" value="EOA54823.1"/>
    <property type="molecule type" value="Genomic_DNA"/>
</dbReference>
<feature type="transmembrane region" description="Helical" evidence="1">
    <location>
        <begin position="7"/>
        <end position="25"/>
    </location>
</feature>
<gene>
    <name evidence="2" type="ORF">HMPREF1534_02216</name>
</gene>
<name>U6RI03_9BACT</name>